<name>A0A0W8F0A4_9ZZZZ</name>
<comment type="caution">
    <text evidence="2">The sequence shown here is derived from an EMBL/GenBank/DDBJ whole genome shotgun (WGS) entry which is preliminary data.</text>
</comment>
<evidence type="ECO:0000313" key="2">
    <source>
        <dbReference type="EMBL" id="KUG14330.1"/>
    </source>
</evidence>
<gene>
    <name evidence="2" type="ORF">ASZ90_016023</name>
</gene>
<keyword evidence="1" id="KW-1133">Transmembrane helix</keyword>
<proteinExistence type="predicted"/>
<accession>A0A0W8F0A4</accession>
<dbReference type="AlphaFoldDB" id="A0A0W8F0A4"/>
<feature type="transmembrane region" description="Helical" evidence="1">
    <location>
        <begin position="23"/>
        <end position="46"/>
    </location>
</feature>
<keyword evidence="1" id="KW-0812">Transmembrane</keyword>
<reference evidence="2" key="1">
    <citation type="journal article" date="2015" name="Proc. Natl. Acad. Sci. U.S.A.">
        <title>Networks of energetic and metabolic interactions define dynamics in microbial communities.</title>
        <authorList>
            <person name="Embree M."/>
            <person name="Liu J.K."/>
            <person name="Al-Bassam M.M."/>
            <person name="Zengler K."/>
        </authorList>
    </citation>
    <scope>NUCLEOTIDE SEQUENCE</scope>
</reference>
<dbReference type="EMBL" id="LNQE01001670">
    <property type="protein sequence ID" value="KUG14330.1"/>
    <property type="molecule type" value="Genomic_DNA"/>
</dbReference>
<organism evidence="2">
    <name type="scientific">hydrocarbon metagenome</name>
    <dbReference type="NCBI Taxonomy" id="938273"/>
    <lineage>
        <taxon>unclassified sequences</taxon>
        <taxon>metagenomes</taxon>
        <taxon>ecological metagenomes</taxon>
    </lineage>
</organism>
<evidence type="ECO:0000256" key="1">
    <source>
        <dbReference type="SAM" id="Phobius"/>
    </source>
</evidence>
<protein>
    <submittedName>
        <fullName evidence="2">Uncharacterized protein</fullName>
    </submittedName>
</protein>
<keyword evidence="1" id="KW-0472">Membrane</keyword>
<sequence length="47" mass="5218">MTAGLPTNCRRIRMGVYAYEVKYLYGLLSLMLVILLATVGFGMVAFT</sequence>